<reference evidence="1" key="1">
    <citation type="journal article" date="2007" name="PLoS ONE">
        <title>The first genome sequence of an elite grapevine cultivar (Pinot noir Vitis vinifera L.): coping with a highly heterozygous genome.</title>
        <authorList>
            <person name="Velasco R."/>
            <person name="Zharkikh A."/>
            <person name="Troggio M."/>
            <person name="Cartwright D.A."/>
            <person name="Cestaro A."/>
            <person name="Pruss D."/>
            <person name="Pindo M."/>
            <person name="FitzGerald L.M."/>
            <person name="Vezzulli S."/>
            <person name="Reid J."/>
            <person name="Malacarne G."/>
            <person name="Iliev D."/>
            <person name="Coppola G."/>
            <person name="Wardell B."/>
            <person name="Micheletti D."/>
            <person name="Macalma T."/>
            <person name="Facci M."/>
            <person name="Mitchell J.T."/>
            <person name="Perazzolli M."/>
            <person name="Eldredge G."/>
            <person name="Gatto P."/>
            <person name="Oyzerski R."/>
            <person name="Moretto M."/>
            <person name="Gutin N."/>
            <person name="Stefanini M."/>
            <person name="Chen Y."/>
            <person name="Segala C."/>
            <person name="Davenport C."/>
            <person name="Dematte L."/>
            <person name="Mraz A."/>
            <person name="Battilana J."/>
            <person name="Stormo K."/>
            <person name="Costa F."/>
            <person name="Tao Q."/>
            <person name="Si-Ammour A."/>
            <person name="Harkins T."/>
            <person name="Lackey A."/>
            <person name="Perbost C."/>
            <person name="Taillon B."/>
            <person name="Stella A."/>
            <person name="Solovyev V."/>
            <person name="Fawcett J.A."/>
            <person name="Sterck L."/>
            <person name="Vandepoele K."/>
            <person name="Grando S.M."/>
            <person name="Toppo S."/>
            <person name="Moser C."/>
            <person name="Lanchbury J."/>
            <person name="Bogden R."/>
            <person name="Skolnick M."/>
            <person name="Sgaramella V."/>
            <person name="Bhatnagar S.K."/>
            <person name="Fontana P."/>
            <person name="Gutin A."/>
            <person name="Van de Peer Y."/>
            <person name="Salamini F."/>
            <person name="Viola R."/>
        </authorList>
    </citation>
    <scope>NUCLEOTIDE SEQUENCE</scope>
</reference>
<gene>
    <name evidence="1" type="ORF">VITISV_042684</name>
</gene>
<sequence length="128" mass="13737">MSSWGIRMELIRIALHAPCHPGEGSLHLAHANGPPCDIAHSTRGRILSGRLSTFSGYFTSGIPSADVSPSLDISHSDGRGGRFNFSGKTCPDPLIALTRRASAAANSDFPDSLARQTLAIFRIHFRPQ</sequence>
<accession>A5B399</accession>
<name>A5B399_VITVI</name>
<protein>
    <submittedName>
        <fullName evidence="1">Uncharacterized protein</fullName>
    </submittedName>
</protein>
<dbReference type="EMBL" id="AM445151">
    <property type="protein sequence ID" value="CAN71975.1"/>
    <property type="molecule type" value="Genomic_DNA"/>
</dbReference>
<dbReference type="AlphaFoldDB" id="A5B399"/>
<evidence type="ECO:0000313" key="1">
    <source>
        <dbReference type="EMBL" id="CAN71975.1"/>
    </source>
</evidence>
<proteinExistence type="predicted"/>
<organism evidence="1">
    <name type="scientific">Vitis vinifera</name>
    <name type="common">Grape</name>
    <dbReference type="NCBI Taxonomy" id="29760"/>
    <lineage>
        <taxon>Eukaryota</taxon>
        <taxon>Viridiplantae</taxon>
        <taxon>Streptophyta</taxon>
        <taxon>Embryophyta</taxon>
        <taxon>Tracheophyta</taxon>
        <taxon>Spermatophyta</taxon>
        <taxon>Magnoliopsida</taxon>
        <taxon>eudicotyledons</taxon>
        <taxon>Gunneridae</taxon>
        <taxon>Pentapetalae</taxon>
        <taxon>rosids</taxon>
        <taxon>Vitales</taxon>
        <taxon>Vitaceae</taxon>
        <taxon>Viteae</taxon>
        <taxon>Vitis</taxon>
    </lineage>
</organism>